<protein>
    <submittedName>
        <fullName evidence="4">3-oxoacyl-ACP reductase FabG</fullName>
        <ecNumber evidence="4">1.1.1.100</ecNumber>
    </submittedName>
</protein>
<proteinExistence type="inferred from homology"/>
<dbReference type="PROSITE" id="PS00061">
    <property type="entry name" value="ADH_SHORT"/>
    <property type="match status" value="1"/>
</dbReference>
<dbReference type="AlphaFoldDB" id="A0A9D2D1B0"/>
<comment type="caution">
    <text evidence="4">The sequence shown here is derived from an EMBL/GenBank/DDBJ whole genome shotgun (WGS) entry which is preliminary data.</text>
</comment>
<dbReference type="NCBIfam" id="NF009466">
    <property type="entry name" value="PRK12826.1-2"/>
    <property type="match status" value="1"/>
</dbReference>
<sequence>MKTVLITGASHGIGKAAAALFAKNRWNLFLNCRSSAETLRDFARSLSLEYHISCVPLIYDVSDDAQVEAMFRDIQTQGGQIDVLVNNAGISHIGLLDAMNIDQWMQVINTNLTSVFSCCKRVIPHMVHQKSGKIINISSVWGNIGASCETAYSASKGGINAFTRALAKELAPSNIQVNAIACGAIDTRMNACFSPEERSDLENEIPAGRFGTPEEAAALIWDLASGHDYLTGQIIGLDGGWC</sequence>
<reference evidence="4" key="2">
    <citation type="submission" date="2021-04" db="EMBL/GenBank/DDBJ databases">
        <authorList>
            <person name="Gilroy R."/>
        </authorList>
    </citation>
    <scope>NUCLEOTIDE SEQUENCE</scope>
    <source>
        <strain evidence="4">CHK192-9172</strain>
    </source>
</reference>
<dbReference type="NCBIfam" id="NF047420">
    <property type="entry name" value="EF_P_mod_YmfI"/>
    <property type="match status" value="1"/>
</dbReference>
<comment type="similarity">
    <text evidence="1 3">Belongs to the short-chain dehydrogenases/reductases (SDR) family.</text>
</comment>
<dbReference type="Gene3D" id="3.40.50.720">
    <property type="entry name" value="NAD(P)-binding Rossmann-like Domain"/>
    <property type="match status" value="1"/>
</dbReference>
<dbReference type="EC" id="1.1.1.100" evidence="4"/>
<evidence type="ECO:0000256" key="2">
    <source>
        <dbReference type="ARBA" id="ARBA00023002"/>
    </source>
</evidence>
<name>A0A9D2D1B0_9FIRM</name>
<dbReference type="PRINTS" id="PR00080">
    <property type="entry name" value="SDRFAMILY"/>
</dbReference>
<dbReference type="InterPro" id="IPR020904">
    <property type="entry name" value="Sc_DH/Rdtase_CS"/>
</dbReference>
<dbReference type="PANTHER" id="PTHR42760">
    <property type="entry name" value="SHORT-CHAIN DEHYDROGENASES/REDUCTASES FAMILY MEMBER"/>
    <property type="match status" value="1"/>
</dbReference>
<dbReference type="EMBL" id="DXCH01000059">
    <property type="protein sequence ID" value="HIZ06743.1"/>
    <property type="molecule type" value="Genomic_DNA"/>
</dbReference>
<dbReference type="InterPro" id="IPR036291">
    <property type="entry name" value="NAD(P)-bd_dom_sf"/>
</dbReference>
<evidence type="ECO:0000256" key="1">
    <source>
        <dbReference type="ARBA" id="ARBA00006484"/>
    </source>
</evidence>
<organism evidence="4 5">
    <name type="scientific">Candidatus Eubacterium avistercoris</name>
    <dbReference type="NCBI Taxonomy" id="2838567"/>
    <lineage>
        <taxon>Bacteria</taxon>
        <taxon>Bacillati</taxon>
        <taxon>Bacillota</taxon>
        <taxon>Clostridia</taxon>
        <taxon>Eubacteriales</taxon>
        <taxon>Eubacteriaceae</taxon>
        <taxon>Eubacterium</taxon>
    </lineage>
</organism>
<reference evidence="4" key="1">
    <citation type="journal article" date="2021" name="PeerJ">
        <title>Extensive microbial diversity within the chicken gut microbiome revealed by metagenomics and culture.</title>
        <authorList>
            <person name="Gilroy R."/>
            <person name="Ravi A."/>
            <person name="Getino M."/>
            <person name="Pursley I."/>
            <person name="Horton D.L."/>
            <person name="Alikhan N.F."/>
            <person name="Baker D."/>
            <person name="Gharbi K."/>
            <person name="Hall N."/>
            <person name="Watson M."/>
            <person name="Adriaenssens E.M."/>
            <person name="Foster-Nyarko E."/>
            <person name="Jarju S."/>
            <person name="Secka A."/>
            <person name="Antonio M."/>
            <person name="Oren A."/>
            <person name="Chaudhuri R.R."/>
            <person name="La Ragione R."/>
            <person name="Hildebrand F."/>
            <person name="Pallen M.J."/>
        </authorList>
    </citation>
    <scope>NUCLEOTIDE SEQUENCE</scope>
    <source>
        <strain evidence="4">CHK192-9172</strain>
    </source>
</reference>
<evidence type="ECO:0000256" key="3">
    <source>
        <dbReference type="RuleBase" id="RU000363"/>
    </source>
</evidence>
<evidence type="ECO:0000313" key="4">
    <source>
        <dbReference type="EMBL" id="HIZ06743.1"/>
    </source>
</evidence>
<dbReference type="GO" id="GO:0030497">
    <property type="term" value="P:fatty acid elongation"/>
    <property type="evidence" value="ECO:0007669"/>
    <property type="project" value="TreeGrafter"/>
</dbReference>
<dbReference type="Proteomes" id="UP000824024">
    <property type="component" value="Unassembled WGS sequence"/>
</dbReference>
<dbReference type="InterPro" id="IPR002347">
    <property type="entry name" value="SDR_fam"/>
</dbReference>
<evidence type="ECO:0000313" key="5">
    <source>
        <dbReference type="Proteomes" id="UP000824024"/>
    </source>
</evidence>
<dbReference type="PRINTS" id="PR00081">
    <property type="entry name" value="GDHRDH"/>
</dbReference>
<dbReference type="FunFam" id="3.40.50.720:FF:000173">
    <property type="entry name" value="3-oxoacyl-[acyl-carrier protein] reductase"/>
    <property type="match status" value="1"/>
</dbReference>
<keyword evidence="2 4" id="KW-0560">Oxidoreductase</keyword>
<dbReference type="PANTHER" id="PTHR42760:SF40">
    <property type="entry name" value="3-OXOACYL-[ACYL-CARRIER-PROTEIN] REDUCTASE, CHLOROPLASTIC"/>
    <property type="match status" value="1"/>
</dbReference>
<dbReference type="CDD" id="cd05233">
    <property type="entry name" value="SDR_c"/>
    <property type="match status" value="1"/>
</dbReference>
<dbReference type="GO" id="GO:0004316">
    <property type="term" value="F:3-oxoacyl-[acyl-carrier-protein] reductase (NADPH) activity"/>
    <property type="evidence" value="ECO:0007669"/>
    <property type="project" value="UniProtKB-EC"/>
</dbReference>
<dbReference type="SUPFAM" id="SSF51735">
    <property type="entry name" value="NAD(P)-binding Rossmann-fold domains"/>
    <property type="match status" value="1"/>
</dbReference>
<dbReference type="Pfam" id="PF00106">
    <property type="entry name" value="adh_short"/>
    <property type="match status" value="1"/>
</dbReference>
<accession>A0A9D2D1B0</accession>
<gene>
    <name evidence="4" type="primary">fabG</name>
    <name evidence="4" type="ORF">IAA08_02265</name>
</gene>